<evidence type="ECO:0000256" key="1">
    <source>
        <dbReference type="SAM" id="Phobius"/>
    </source>
</evidence>
<proteinExistence type="predicted"/>
<keyword evidence="1" id="KW-1133">Transmembrane helix</keyword>
<feature type="domain" description="Endonuclease/exonuclease/phosphatase" evidence="2">
    <location>
        <begin position="110"/>
        <end position="365"/>
    </location>
</feature>
<dbReference type="Gene3D" id="3.60.10.10">
    <property type="entry name" value="Endonuclease/exonuclease/phosphatase"/>
    <property type="match status" value="1"/>
</dbReference>
<dbReference type="Pfam" id="PF03372">
    <property type="entry name" value="Exo_endo_phos"/>
    <property type="match status" value="1"/>
</dbReference>
<dbReference type="Proteomes" id="UP001472866">
    <property type="component" value="Chromosome 05"/>
</dbReference>
<dbReference type="SUPFAM" id="SSF56219">
    <property type="entry name" value="DNase I-like"/>
    <property type="match status" value="1"/>
</dbReference>
<dbReference type="PANTHER" id="PTHR42834">
    <property type="entry name" value="ENDONUCLEASE/EXONUCLEASE/PHOSPHATASE FAMILY PROTEIN (AFU_ORTHOLOGUE AFUA_3G09210)"/>
    <property type="match status" value="1"/>
</dbReference>
<keyword evidence="1" id="KW-0472">Membrane</keyword>
<evidence type="ECO:0000313" key="4">
    <source>
        <dbReference type="Proteomes" id="UP001472866"/>
    </source>
</evidence>
<dbReference type="AlphaFoldDB" id="A0AAX4P803"/>
<reference evidence="3 4" key="1">
    <citation type="submission" date="2024-03" db="EMBL/GenBank/DDBJ databases">
        <title>Complete genome sequence of the green alga Chloropicon roscoffensis RCC1871.</title>
        <authorList>
            <person name="Lemieux C."/>
            <person name="Pombert J.-F."/>
            <person name="Otis C."/>
            <person name="Turmel M."/>
        </authorList>
    </citation>
    <scope>NUCLEOTIDE SEQUENCE [LARGE SCALE GENOMIC DNA]</scope>
    <source>
        <strain evidence="3 4">RCC1871</strain>
    </source>
</reference>
<evidence type="ECO:0000259" key="2">
    <source>
        <dbReference type="Pfam" id="PF03372"/>
    </source>
</evidence>
<keyword evidence="4" id="KW-1185">Reference proteome</keyword>
<evidence type="ECO:0000313" key="3">
    <source>
        <dbReference type="EMBL" id="WZN62160.1"/>
    </source>
</evidence>
<dbReference type="EMBL" id="CP151505">
    <property type="protein sequence ID" value="WZN62160.1"/>
    <property type="molecule type" value="Genomic_DNA"/>
</dbReference>
<name>A0AAX4P803_9CHLO</name>
<feature type="transmembrane region" description="Helical" evidence="1">
    <location>
        <begin position="404"/>
        <end position="421"/>
    </location>
</feature>
<dbReference type="GO" id="GO:0003824">
    <property type="term" value="F:catalytic activity"/>
    <property type="evidence" value="ECO:0007669"/>
    <property type="project" value="InterPro"/>
</dbReference>
<gene>
    <name evidence="3" type="ORF">HKI87_05g36960</name>
</gene>
<sequence>MGTSMGMERVLARASAAYVVFLAWVYVACYARAAAASGESFDCNTVEVRSPESGFNGLNGTHSLSKLKIASLNAEWLFDGKDDPSYSPWHPGKTSCPGMKHCGTEQGAQDHISKISEYVKLVNADILNLVEVEDCNILREVIDRSRVSEYSPLLRKGIDTATKQNVAMLTKLAPTEPLYRLDAKASYPVEGSACGYTKEGKRTTLSKNYVAHFDINGMTVAFHSLHLKAFPKDPYSCAKREGQAKIARDSIRESIDRGHEVVVFGDLNDFSYEFQDVQDSVPTSKVLSILRGETEDGETDLVNVMEYISKGERYSNWWDKNGNDVVDGSGEYSQIDHVLLSKKLASHVSEVEIFHGYDPALVSDHFPVIVSFDFGEKRGALEVPTGAEGETEGEEDPLTTTHTAEIALACLVLFVVASVVVRRRSKSKRTDGQVSYQMAQI</sequence>
<accession>A0AAX4P803</accession>
<dbReference type="InterPro" id="IPR036691">
    <property type="entry name" value="Endo/exonu/phosph_ase_sf"/>
</dbReference>
<keyword evidence="1" id="KW-0812">Transmembrane</keyword>
<protein>
    <recommendedName>
        <fullName evidence="2">Endonuclease/exonuclease/phosphatase domain-containing protein</fullName>
    </recommendedName>
</protein>
<dbReference type="PANTHER" id="PTHR42834:SF1">
    <property type="entry name" value="ENDONUCLEASE_EXONUCLEASE_PHOSPHATASE FAMILY PROTEIN (AFU_ORTHOLOGUE AFUA_3G09210)"/>
    <property type="match status" value="1"/>
</dbReference>
<organism evidence="3 4">
    <name type="scientific">Chloropicon roscoffensis</name>
    <dbReference type="NCBI Taxonomy" id="1461544"/>
    <lineage>
        <taxon>Eukaryota</taxon>
        <taxon>Viridiplantae</taxon>
        <taxon>Chlorophyta</taxon>
        <taxon>Chloropicophyceae</taxon>
        <taxon>Chloropicales</taxon>
        <taxon>Chloropicaceae</taxon>
        <taxon>Chloropicon</taxon>
    </lineage>
</organism>
<dbReference type="InterPro" id="IPR005135">
    <property type="entry name" value="Endo/exonuclease/phosphatase"/>
</dbReference>